<dbReference type="InterPro" id="IPR003959">
    <property type="entry name" value="ATPase_AAA_core"/>
</dbReference>
<dbReference type="Pfam" id="PF07724">
    <property type="entry name" value="AAA_2"/>
    <property type="match status" value="1"/>
</dbReference>
<reference evidence="5 6" key="1">
    <citation type="submission" date="2018-08" db="EMBL/GenBank/DDBJ databases">
        <title>Paraburkholderia sp. DHOM06 isolated from forest soil.</title>
        <authorList>
            <person name="Gao Z.-H."/>
            <person name="Qiu L.-H."/>
        </authorList>
    </citation>
    <scope>NUCLEOTIDE SEQUENCE [LARGE SCALE GENOMIC DNA]</scope>
    <source>
        <strain evidence="5 6">DHOM06</strain>
    </source>
</reference>
<dbReference type="PRINTS" id="PR00300">
    <property type="entry name" value="CLPPROTEASEA"/>
</dbReference>
<dbReference type="AlphaFoldDB" id="A0A3D8JTB8"/>
<dbReference type="GO" id="GO:0008233">
    <property type="term" value="F:peptidase activity"/>
    <property type="evidence" value="ECO:0007669"/>
    <property type="project" value="UniProtKB-KW"/>
</dbReference>
<evidence type="ECO:0000256" key="1">
    <source>
        <dbReference type="ARBA" id="ARBA00022741"/>
    </source>
</evidence>
<protein>
    <submittedName>
        <fullName evidence="5">ATP-dependent Clp protease ATP-binding subunit</fullName>
    </submittedName>
</protein>
<dbReference type="PANTHER" id="PTHR11638">
    <property type="entry name" value="ATP-DEPENDENT CLP PROTEASE"/>
    <property type="match status" value="1"/>
</dbReference>
<feature type="transmembrane region" description="Helical" evidence="3">
    <location>
        <begin position="12"/>
        <end position="32"/>
    </location>
</feature>
<evidence type="ECO:0000259" key="4">
    <source>
        <dbReference type="SMART" id="SM00382"/>
    </source>
</evidence>
<organism evidence="5 6">
    <name type="scientific">Trinickia dinghuensis</name>
    <dbReference type="NCBI Taxonomy" id="2291023"/>
    <lineage>
        <taxon>Bacteria</taxon>
        <taxon>Pseudomonadati</taxon>
        <taxon>Pseudomonadota</taxon>
        <taxon>Betaproteobacteria</taxon>
        <taxon>Burkholderiales</taxon>
        <taxon>Burkholderiaceae</taxon>
        <taxon>Trinickia</taxon>
    </lineage>
</organism>
<evidence type="ECO:0000313" key="5">
    <source>
        <dbReference type="EMBL" id="RDU96110.1"/>
    </source>
</evidence>
<dbReference type="GO" id="GO:0005524">
    <property type="term" value="F:ATP binding"/>
    <property type="evidence" value="ECO:0007669"/>
    <property type="project" value="UniProtKB-KW"/>
</dbReference>
<evidence type="ECO:0000256" key="2">
    <source>
        <dbReference type="ARBA" id="ARBA00022840"/>
    </source>
</evidence>
<gene>
    <name evidence="5" type="ORF">DWV00_26085</name>
</gene>
<name>A0A3D8JTB8_9BURK</name>
<dbReference type="InterPro" id="IPR001270">
    <property type="entry name" value="ClpA/B"/>
</dbReference>
<dbReference type="Gene3D" id="3.40.50.300">
    <property type="entry name" value="P-loop containing nucleotide triphosphate hydrolases"/>
    <property type="match status" value="1"/>
</dbReference>
<keyword evidence="5" id="KW-0645">Protease</keyword>
<keyword evidence="3" id="KW-0812">Transmembrane</keyword>
<proteinExistence type="predicted"/>
<dbReference type="GO" id="GO:0034605">
    <property type="term" value="P:cellular response to heat"/>
    <property type="evidence" value="ECO:0007669"/>
    <property type="project" value="TreeGrafter"/>
</dbReference>
<feature type="transmembrane region" description="Helical" evidence="3">
    <location>
        <begin position="52"/>
        <end position="72"/>
    </location>
</feature>
<dbReference type="EMBL" id="QRGA01000016">
    <property type="protein sequence ID" value="RDU96110.1"/>
    <property type="molecule type" value="Genomic_DNA"/>
</dbReference>
<dbReference type="SMART" id="SM00382">
    <property type="entry name" value="AAA"/>
    <property type="match status" value="1"/>
</dbReference>
<keyword evidence="2 5" id="KW-0067">ATP-binding</keyword>
<dbReference type="OrthoDB" id="9803641at2"/>
<dbReference type="GO" id="GO:0005737">
    <property type="term" value="C:cytoplasm"/>
    <property type="evidence" value="ECO:0007669"/>
    <property type="project" value="TreeGrafter"/>
</dbReference>
<dbReference type="Proteomes" id="UP000256838">
    <property type="component" value="Unassembled WGS sequence"/>
</dbReference>
<dbReference type="InterPro" id="IPR050130">
    <property type="entry name" value="ClpA_ClpB"/>
</dbReference>
<dbReference type="GO" id="GO:0006508">
    <property type="term" value="P:proteolysis"/>
    <property type="evidence" value="ECO:0007669"/>
    <property type="project" value="UniProtKB-KW"/>
</dbReference>
<dbReference type="GO" id="GO:0016887">
    <property type="term" value="F:ATP hydrolysis activity"/>
    <property type="evidence" value="ECO:0007669"/>
    <property type="project" value="InterPro"/>
</dbReference>
<accession>A0A3D8JTB8</accession>
<dbReference type="InterPro" id="IPR027417">
    <property type="entry name" value="P-loop_NTPase"/>
</dbReference>
<keyword evidence="1" id="KW-0547">Nucleotide-binding</keyword>
<comment type="caution">
    <text evidence="5">The sequence shown here is derived from an EMBL/GenBank/DDBJ whole genome shotgun (WGS) entry which is preliminary data.</text>
</comment>
<dbReference type="InterPro" id="IPR003593">
    <property type="entry name" value="AAA+_ATPase"/>
</dbReference>
<dbReference type="PANTHER" id="PTHR11638:SF18">
    <property type="entry name" value="HEAT SHOCK PROTEIN 104"/>
    <property type="match status" value="1"/>
</dbReference>
<dbReference type="SUPFAM" id="SSF52540">
    <property type="entry name" value="P-loop containing nucleoside triphosphate hydrolases"/>
    <property type="match status" value="1"/>
</dbReference>
<evidence type="ECO:0000313" key="6">
    <source>
        <dbReference type="Proteomes" id="UP000256838"/>
    </source>
</evidence>
<keyword evidence="6" id="KW-1185">Reference proteome</keyword>
<keyword evidence="5" id="KW-0378">Hydrolase</keyword>
<evidence type="ECO:0000256" key="3">
    <source>
        <dbReference type="SAM" id="Phobius"/>
    </source>
</evidence>
<sequence>MRRLNSIATQYAPLALFVMTCIAVGQFVFQHVPARSRLEQYMHAIATFAHENAWILFAVAVLFWLVVFAGYFHDRHAARRGDVKQGGWLMDALDRLTNRRALEQKLAQEPEPQVIDAEKLASALKSKVIGQDAVCDDLAAQIRRRLALRQRNKPIGVFMLAGPPGTGKTYLAKCLAAELDRTLLHFDMTQFSSGAQGATQLFGASKGYVGSNTYGKLTAALRDTPDAVVLLDEIEKAHPEIHKNFLTAWNDGFVTEASDGKQISTTRAIFMLTTNAATDTLHALSDRFADDADELRRASTNALGEAGFAPEVMNRIDRIFVFKSLTGLDIARVAALEIETMIKSYGLDVAEEGIDPDILIGMIRRQNRLGAGASSRDLVRAVEESLADTLIDAKQHGHTKVSLVSVDGSVIAKPQ</sequence>
<keyword evidence="3" id="KW-0472">Membrane</keyword>
<feature type="domain" description="AAA+ ATPase" evidence="4">
    <location>
        <begin position="154"/>
        <end position="299"/>
    </location>
</feature>
<keyword evidence="3" id="KW-1133">Transmembrane helix</keyword>